<feature type="active site" description="Tele-AMP-histidine intermediate" evidence="1">
    <location>
        <position position="110"/>
    </location>
</feature>
<evidence type="ECO:0000256" key="3">
    <source>
        <dbReference type="PROSITE-ProRule" id="PRU00464"/>
    </source>
</evidence>
<feature type="domain" description="HIT" evidence="4">
    <location>
        <begin position="14"/>
        <end position="124"/>
    </location>
</feature>
<reference evidence="5 6" key="1">
    <citation type="submission" date="2017-08" db="EMBL/GenBank/DDBJ databases">
        <title>Infants hospitalized years apart are colonized by the same room-sourced microbial strains.</title>
        <authorList>
            <person name="Brooks B."/>
            <person name="Olm M.R."/>
            <person name="Firek B.A."/>
            <person name="Baker R."/>
            <person name="Thomas B.C."/>
            <person name="Morowitz M.J."/>
            <person name="Banfield J.F."/>
        </authorList>
    </citation>
    <scope>NUCLEOTIDE SEQUENCE [LARGE SCALE GENOMIC DNA]</scope>
    <source>
        <strain evidence="5">S2_005_001_R1_22</strain>
    </source>
</reference>
<protein>
    <submittedName>
        <fullName evidence="5">Histidine triad nucleotide-binding protein</fullName>
    </submittedName>
</protein>
<dbReference type="PRINTS" id="PR00332">
    <property type="entry name" value="HISTRIAD"/>
</dbReference>
<evidence type="ECO:0000313" key="6">
    <source>
        <dbReference type="Proteomes" id="UP000249229"/>
    </source>
</evidence>
<dbReference type="PROSITE" id="PS00892">
    <property type="entry name" value="HIT_1"/>
    <property type="match status" value="1"/>
</dbReference>
<name>A0A2W5NWY2_9SPHN</name>
<sequence>MSVDATLPYDDGNIFARLLRGEIPSTRVYEDEHTIVFHDIAPWAPTHLLAIPRGAYVSWDDFSARASDAEIVSFTRAIGHAARTAGLVAGGYRLIANTGRDSHQEVPHLHVHILAGRALGPMLVTNDGRE</sequence>
<dbReference type="InterPro" id="IPR001310">
    <property type="entry name" value="Histidine_triad_HIT"/>
</dbReference>
<evidence type="ECO:0000256" key="2">
    <source>
        <dbReference type="PIRSR" id="PIRSR601310-3"/>
    </source>
</evidence>
<evidence type="ECO:0000259" key="4">
    <source>
        <dbReference type="PROSITE" id="PS51084"/>
    </source>
</evidence>
<dbReference type="EMBL" id="QFQI01000022">
    <property type="protein sequence ID" value="PZQ58122.1"/>
    <property type="molecule type" value="Genomic_DNA"/>
</dbReference>
<organism evidence="5 6">
    <name type="scientific">Sphingomonas taxi</name>
    <dbReference type="NCBI Taxonomy" id="1549858"/>
    <lineage>
        <taxon>Bacteria</taxon>
        <taxon>Pseudomonadati</taxon>
        <taxon>Pseudomonadota</taxon>
        <taxon>Alphaproteobacteria</taxon>
        <taxon>Sphingomonadales</taxon>
        <taxon>Sphingomonadaceae</taxon>
        <taxon>Sphingomonas</taxon>
    </lineage>
</organism>
<dbReference type="GO" id="GO:0003824">
    <property type="term" value="F:catalytic activity"/>
    <property type="evidence" value="ECO:0007669"/>
    <property type="project" value="InterPro"/>
</dbReference>
<dbReference type="AlphaFoldDB" id="A0A2W5NWY2"/>
<evidence type="ECO:0000313" key="5">
    <source>
        <dbReference type="EMBL" id="PZQ58122.1"/>
    </source>
</evidence>
<dbReference type="Proteomes" id="UP000249229">
    <property type="component" value="Unassembled WGS sequence"/>
</dbReference>
<proteinExistence type="predicted"/>
<dbReference type="Gene3D" id="3.30.428.10">
    <property type="entry name" value="HIT-like"/>
    <property type="match status" value="1"/>
</dbReference>
<dbReference type="InterPro" id="IPR011146">
    <property type="entry name" value="HIT-like"/>
</dbReference>
<dbReference type="InterPro" id="IPR036265">
    <property type="entry name" value="HIT-like_sf"/>
</dbReference>
<accession>A0A2W5NWY2</accession>
<evidence type="ECO:0000256" key="1">
    <source>
        <dbReference type="PIRSR" id="PIRSR601310-1"/>
    </source>
</evidence>
<feature type="short sequence motif" description="Histidine triad motif" evidence="2 3">
    <location>
        <begin position="108"/>
        <end position="112"/>
    </location>
</feature>
<dbReference type="PANTHER" id="PTHR23089">
    <property type="entry name" value="HISTIDINE TRIAD HIT PROTEIN"/>
    <property type="match status" value="1"/>
</dbReference>
<dbReference type="SUPFAM" id="SSF54197">
    <property type="entry name" value="HIT-like"/>
    <property type="match status" value="1"/>
</dbReference>
<gene>
    <name evidence="5" type="ORF">DI544_15110</name>
</gene>
<dbReference type="InterPro" id="IPR019808">
    <property type="entry name" value="Histidine_triad_CS"/>
</dbReference>
<comment type="caution">
    <text evidence="5">The sequence shown here is derived from an EMBL/GenBank/DDBJ whole genome shotgun (WGS) entry which is preliminary data.</text>
</comment>
<dbReference type="Pfam" id="PF01230">
    <property type="entry name" value="HIT"/>
    <property type="match status" value="1"/>
</dbReference>
<dbReference type="PROSITE" id="PS51084">
    <property type="entry name" value="HIT_2"/>
    <property type="match status" value="1"/>
</dbReference>